<accession>A6TVE8</accession>
<evidence type="ECO:0000313" key="2">
    <source>
        <dbReference type="EMBL" id="ABR50166.1"/>
    </source>
</evidence>
<reference evidence="3" key="1">
    <citation type="journal article" date="2016" name="Genome Announc.">
        <title>Complete genome sequence of Alkaliphilus metalliredigens strain QYMF, an alkaliphilic and metal-reducing bacterium isolated from borax-contaminated leachate ponds.</title>
        <authorList>
            <person name="Hwang C."/>
            <person name="Copeland A."/>
            <person name="Lucas S."/>
            <person name="Lapidus A."/>
            <person name="Barry K."/>
            <person name="Detter J.C."/>
            <person name="Glavina Del Rio T."/>
            <person name="Hammon N."/>
            <person name="Israni S."/>
            <person name="Dalin E."/>
            <person name="Tice H."/>
            <person name="Pitluck S."/>
            <person name="Chertkov O."/>
            <person name="Brettin T."/>
            <person name="Bruce D."/>
            <person name="Han C."/>
            <person name="Schmutz J."/>
            <person name="Larimer F."/>
            <person name="Land M.L."/>
            <person name="Hauser L."/>
            <person name="Kyrpides N."/>
            <person name="Mikhailova N."/>
            <person name="Ye Q."/>
            <person name="Zhou J."/>
            <person name="Richardson P."/>
            <person name="Fields M.W."/>
        </authorList>
    </citation>
    <scope>NUCLEOTIDE SEQUENCE [LARGE SCALE GENOMIC DNA]</scope>
    <source>
        <strain evidence="3">QYMF</strain>
    </source>
</reference>
<dbReference type="AlphaFoldDB" id="A6TVE8"/>
<dbReference type="eggNOG" id="COG4219">
    <property type="taxonomic scope" value="Bacteria"/>
</dbReference>
<name>A6TVE8_ALKMQ</name>
<dbReference type="HOGENOM" id="CLU_085272_0_0_9"/>
<organism evidence="2 3">
    <name type="scientific">Alkaliphilus metalliredigens (strain QYMF)</name>
    <dbReference type="NCBI Taxonomy" id="293826"/>
    <lineage>
        <taxon>Bacteria</taxon>
        <taxon>Bacillati</taxon>
        <taxon>Bacillota</taxon>
        <taxon>Clostridia</taxon>
        <taxon>Peptostreptococcales</taxon>
        <taxon>Natronincolaceae</taxon>
        <taxon>Alkaliphilus</taxon>
    </lineage>
</organism>
<dbReference type="RefSeq" id="WP_012065114.1">
    <property type="nucleotide sequence ID" value="NC_009633.1"/>
</dbReference>
<evidence type="ECO:0000313" key="3">
    <source>
        <dbReference type="Proteomes" id="UP000001572"/>
    </source>
</evidence>
<dbReference type="EMBL" id="CP000724">
    <property type="protein sequence ID" value="ABR50166.1"/>
    <property type="molecule type" value="Genomic_DNA"/>
</dbReference>
<evidence type="ECO:0000256" key="1">
    <source>
        <dbReference type="SAM" id="MobiDB-lite"/>
    </source>
</evidence>
<dbReference type="OrthoDB" id="2656948at2"/>
<protein>
    <submittedName>
        <fullName evidence="2">Uncharacterized protein</fullName>
    </submittedName>
</protein>
<feature type="compositionally biased region" description="Basic and acidic residues" evidence="1">
    <location>
        <begin position="234"/>
        <end position="249"/>
    </location>
</feature>
<keyword evidence="3" id="KW-1185">Reference proteome</keyword>
<feature type="region of interest" description="Disordered" evidence="1">
    <location>
        <begin position="225"/>
        <end position="249"/>
    </location>
</feature>
<gene>
    <name evidence="2" type="ordered locus">Amet_4084</name>
</gene>
<dbReference type="Proteomes" id="UP000001572">
    <property type="component" value="Chromosome"/>
</dbReference>
<sequence length="284" mass="30911">MKRNFCKNLALATGSFVLAVGVLGGGIVFATASESNHKTATVNGKSYKYFADIQDGHKSLRAGTYVGLTSGSTQAGLMGALPRVYDSNDYLYSSAKEWRYSGERTVGMNVPTFAEHNGSYYSYGKVKLYNGNTYNTYYTYKSPIMTLEDGSKSTLSYTSMTPENNQVVNINDASTSLDNSEYKVNSNGETYGSGLQEATLGVAPDLIKARGSNGALGYVRSKDLEPEAANNPEEAIKKQKEKQKNKDTKKIPLYEVDGKTVIGEFVLESVNTEDIVETEETPGE</sequence>
<dbReference type="KEGG" id="amt:Amet_4084"/>
<proteinExistence type="predicted"/>